<sequence length="281" mass="31419">MSDEKYLFSFKSNKSACILRVNDFPAVDSFSADQRTMSAGFNLTAFLADGVNEIELLAGSRNPKDPQTLYKDSSCEVIVSKDSKDSSIEIARIKLSVNEKGQISANESTHYNGGAFNSKIIEGYTSSEDDYGLYKAKSTLILNGLPKWSWVKATPVTDNDLPAIRKAYEDIMVMINNRDIEGLKKVTKISNDEMGVAEGTSPALMFISTDFPQHVADKSLTTLPISWDKYKLRTYRGGRLFRFSVGYYQHSPLRFQNAEGKLVFGYNPYFSIIDGKVTLVR</sequence>
<evidence type="ECO:0000313" key="2">
    <source>
        <dbReference type="Proteomes" id="UP000503464"/>
    </source>
</evidence>
<dbReference type="Proteomes" id="UP000503464">
    <property type="component" value="Chromosome"/>
</dbReference>
<name>A0AAE7EMT3_SERFO</name>
<accession>A0AAE7EMT3</accession>
<proteinExistence type="predicted"/>
<evidence type="ECO:0000313" key="1">
    <source>
        <dbReference type="EMBL" id="QKJ61491.2"/>
    </source>
</evidence>
<organism evidence="1 2">
    <name type="scientific">Serratia fonticola</name>
    <dbReference type="NCBI Taxonomy" id="47917"/>
    <lineage>
        <taxon>Bacteria</taxon>
        <taxon>Pseudomonadati</taxon>
        <taxon>Pseudomonadota</taxon>
        <taxon>Gammaproteobacteria</taxon>
        <taxon>Enterobacterales</taxon>
        <taxon>Yersiniaceae</taxon>
        <taxon>Serratia</taxon>
    </lineage>
</organism>
<dbReference type="AlphaFoldDB" id="A0AAE7EMT3"/>
<protein>
    <submittedName>
        <fullName evidence="1">IdsF</fullName>
    </submittedName>
</protein>
<dbReference type="EMBL" id="CP054160">
    <property type="protein sequence ID" value="QKJ61491.2"/>
    <property type="molecule type" value="Genomic_DNA"/>
</dbReference>
<reference evidence="2" key="1">
    <citation type="submission" date="2020-03" db="EMBL/GenBank/DDBJ databases">
        <title>Genome sequences of seven Enterobacteriaceae strains isolated from Canadian wastewater treatment facilities.</title>
        <authorList>
            <person name="Huang H."/>
            <person name="Chmara J.T."/>
            <person name="Duceppe M.-O."/>
        </authorList>
    </citation>
    <scope>NUCLEOTIDE SEQUENCE [LARGE SCALE GENOMIC DNA]</scope>
    <source>
        <strain evidence="2">Biosolid 3</strain>
    </source>
</reference>
<gene>
    <name evidence="1" type="ORF">G9399_17155</name>
</gene>